<name>A0A0B6YC77_9EUPU</name>
<evidence type="ECO:0000313" key="1">
    <source>
        <dbReference type="EMBL" id="CEK53075.1"/>
    </source>
</evidence>
<organism evidence="1">
    <name type="scientific">Arion vulgaris</name>
    <dbReference type="NCBI Taxonomy" id="1028688"/>
    <lineage>
        <taxon>Eukaryota</taxon>
        <taxon>Metazoa</taxon>
        <taxon>Spiralia</taxon>
        <taxon>Lophotrochozoa</taxon>
        <taxon>Mollusca</taxon>
        <taxon>Gastropoda</taxon>
        <taxon>Heterobranchia</taxon>
        <taxon>Euthyneura</taxon>
        <taxon>Panpulmonata</taxon>
        <taxon>Eupulmonata</taxon>
        <taxon>Stylommatophora</taxon>
        <taxon>Helicina</taxon>
        <taxon>Arionoidea</taxon>
        <taxon>Arionidae</taxon>
        <taxon>Arion</taxon>
    </lineage>
</organism>
<gene>
    <name evidence="1" type="primary">ORF18994</name>
</gene>
<protein>
    <submittedName>
        <fullName evidence="1">Uncharacterized protein</fullName>
    </submittedName>
</protein>
<feature type="non-terminal residue" evidence="1">
    <location>
        <position position="1"/>
    </location>
</feature>
<reference evidence="1" key="1">
    <citation type="submission" date="2014-12" db="EMBL/GenBank/DDBJ databases">
        <title>Insight into the proteome of Arion vulgaris.</title>
        <authorList>
            <person name="Aradska J."/>
            <person name="Bulat T."/>
            <person name="Smidak R."/>
            <person name="Sarate P."/>
            <person name="Gangsoo J."/>
            <person name="Sialana F."/>
            <person name="Bilban M."/>
            <person name="Lubec G."/>
        </authorList>
    </citation>
    <scope>NUCLEOTIDE SEQUENCE</scope>
    <source>
        <tissue evidence="1">Skin</tissue>
    </source>
</reference>
<dbReference type="EMBL" id="HACG01006210">
    <property type="protein sequence ID" value="CEK53075.1"/>
    <property type="molecule type" value="Transcribed_RNA"/>
</dbReference>
<accession>A0A0B6YC77</accession>
<sequence>ARTEASGGSYTLVNQHLLNDDDALSVKVSICGRRNIHFVHVLYQQQVDT</sequence>
<dbReference type="AlphaFoldDB" id="A0A0B6YC77"/>
<proteinExistence type="predicted"/>